<comment type="caution">
    <text evidence="1">The sequence shown here is derived from an EMBL/GenBank/DDBJ whole genome shotgun (WGS) entry which is preliminary data.</text>
</comment>
<protein>
    <submittedName>
        <fullName evidence="1">Slc25a42 protein</fullName>
    </submittedName>
</protein>
<feature type="non-terminal residue" evidence="1">
    <location>
        <position position="73"/>
    </location>
</feature>
<dbReference type="Proteomes" id="UP000649617">
    <property type="component" value="Unassembled WGS sequence"/>
</dbReference>
<proteinExistence type="predicted"/>
<keyword evidence="2" id="KW-1185">Reference proteome</keyword>
<reference evidence="1" key="1">
    <citation type="submission" date="2021-02" db="EMBL/GenBank/DDBJ databases">
        <authorList>
            <person name="Dougan E. K."/>
            <person name="Rhodes N."/>
            <person name="Thang M."/>
            <person name="Chan C."/>
        </authorList>
    </citation>
    <scope>NUCLEOTIDE SEQUENCE</scope>
</reference>
<dbReference type="OrthoDB" id="420146at2759"/>
<dbReference type="AlphaFoldDB" id="A0A812ISP8"/>
<gene>
    <name evidence="1" type="primary">slc25a42</name>
    <name evidence="1" type="ORF">SPIL2461_LOCUS904</name>
</gene>
<evidence type="ECO:0000313" key="1">
    <source>
        <dbReference type="EMBL" id="CAE7176124.1"/>
    </source>
</evidence>
<evidence type="ECO:0000313" key="2">
    <source>
        <dbReference type="Proteomes" id="UP000649617"/>
    </source>
</evidence>
<accession>A0A812ISP8</accession>
<organism evidence="1 2">
    <name type="scientific">Symbiodinium pilosum</name>
    <name type="common">Dinoflagellate</name>
    <dbReference type="NCBI Taxonomy" id="2952"/>
    <lineage>
        <taxon>Eukaryota</taxon>
        <taxon>Sar</taxon>
        <taxon>Alveolata</taxon>
        <taxon>Dinophyceae</taxon>
        <taxon>Suessiales</taxon>
        <taxon>Symbiodiniaceae</taxon>
        <taxon>Symbiodinium</taxon>
    </lineage>
</organism>
<name>A0A812ISP8_SYMPI</name>
<sequence length="73" mass="8079">MKAEGPQQAECEGAQFQNDGNVITIENDNGCGLTNYEYSAEYCPDQDHLVVNLVKPYQVRMVLDRQACPVAGE</sequence>
<dbReference type="EMBL" id="CAJNIZ010000825">
    <property type="protein sequence ID" value="CAE7176124.1"/>
    <property type="molecule type" value="Genomic_DNA"/>
</dbReference>